<sequence>MDEIASTSTSKRIRTANYSLEEKNVLLQLVQKYKNIIENKKTDASSNAEKESIWRKIYAEFNSVAPNNIERDVTSLKKAYLNMKKTVRKEIAEERLSILKTGGGPPELKKKHPKLIEVFFSTISTYKLCIYSNLSSICSSRSKTVSICK</sequence>
<comment type="subunit">
    <text evidence="1">Self-associates forming complexes of several hundred monomers.</text>
</comment>
<evidence type="ECO:0000256" key="3">
    <source>
        <dbReference type="ARBA" id="ARBA00023015"/>
    </source>
</evidence>
<evidence type="ECO:0000256" key="4">
    <source>
        <dbReference type="ARBA" id="ARBA00023163"/>
    </source>
</evidence>
<keyword evidence="3" id="KW-0805">Transcription regulation</keyword>
<accession>A0AAV8X518</accession>
<dbReference type="PANTHER" id="PTHR21411">
    <property type="entry name" value="APONTIC"/>
    <property type="match status" value="1"/>
</dbReference>
<evidence type="ECO:0000256" key="1">
    <source>
        <dbReference type="ARBA" id="ARBA00011764"/>
    </source>
</evidence>
<dbReference type="PANTHER" id="PTHR21411:SF0">
    <property type="entry name" value="REGULATORY PROTEIN ZESTE"/>
    <property type="match status" value="1"/>
</dbReference>
<evidence type="ECO:0000259" key="6">
    <source>
        <dbReference type="Pfam" id="PF13873"/>
    </source>
</evidence>
<dbReference type="AlphaFoldDB" id="A0AAV8X518"/>
<feature type="domain" description="Myb/SANT-like DNA-binding" evidence="6">
    <location>
        <begin position="14"/>
        <end position="92"/>
    </location>
</feature>
<dbReference type="InterPro" id="IPR028002">
    <property type="entry name" value="Myb_DNA-bind_5"/>
</dbReference>
<evidence type="ECO:0000256" key="5">
    <source>
        <dbReference type="ARBA" id="ARBA00025466"/>
    </source>
</evidence>
<protein>
    <recommendedName>
        <fullName evidence="2">Regulatory protein zeste</fullName>
    </recommendedName>
</protein>
<reference evidence="7" key="1">
    <citation type="journal article" date="2023" name="Insect Mol. Biol.">
        <title>Genome sequencing provides insights into the evolution of gene families encoding plant cell wall-degrading enzymes in longhorned beetles.</title>
        <authorList>
            <person name="Shin N.R."/>
            <person name="Okamura Y."/>
            <person name="Kirsch R."/>
            <person name="Pauchet Y."/>
        </authorList>
    </citation>
    <scope>NUCLEOTIDE SEQUENCE</scope>
    <source>
        <strain evidence="7">RBIC_L_NR</strain>
    </source>
</reference>
<name>A0AAV8X518_9CUCU</name>
<keyword evidence="4" id="KW-0804">Transcription</keyword>
<proteinExistence type="predicted"/>
<evidence type="ECO:0000313" key="7">
    <source>
        <dbReference type="EMBL" id="KAJ8933041.1"/>
    </source>
</evidence>
<dbReference type="Pfam" id="PF13873">
    <property type="entry name" value="Myb_DNA-bind_5"/>
    <property type="match status" value="1"/>
</dbReference>
<keyword evidence="8" id="KW-1185">Reference proteome</keyword>
<evidence type="ECO:0000313" key="8">
    <source>
        <dbReference type="Proteomes" id="UP001162156"/>
    </source>
</evidence>
<dbReference type="Proteomes" id="UP001162156">
    <property type="component" value="Unassembled WGS sequence"/>
</dbReference>
<dbReference type="EMBL" id="JANEYF010003935">
    <property type="protein sequence ID" value="KAJ8933041.1"/>
    <property type="molecule type" value="Genomic_DNA"/>
</dbReference>
<comment type="caution">
    <text evidence="7">The sequence shown here is derived from an EMBL/GenBank/DDBJ whole genome shotgun (WGS) entry which is preliminary data.</text>
</comment>
<organism evidence="7 8">
    <name type="scientific">Rhamnusium bicolor</name>
    <dbReference type="NCBI Taxonomy" id="1586634"/>
    <lineage>
        <taxon>Eukaryota</taxon>
        <taxon>Metazoa</taxon>
        <taxon>Ecdysozoa</taxon>
        <taxon>Arthropoda</taxon>
        <taxon>Hexapoda</taxon>
        <taxon>Insecta</taxon>
        <taxon>Pterygota</taxon>
        <taxon>Neoptera</taxon>
        <taxon>Endopterygota</taxon>
        <taxon>Coleoptera</taxon>
        <taxon>Polyphaga</taxon>
        <taxon>Cucujiformia</taxon>
        <taxon>Chrysomeloidea</taxon>
        <taxon>Cerambycidae</taxon>
        <taxon>Lepturinae</taxon>
        <taxon>Rhagiini</taxon>
        <taxon>Rhamnusium</taxon>
    </lineage>
</organism>
<comment type="function">
    <text evidence="5">Involved in transvection phenomena (= synapsis-dependent gene expression), where the synaptic pairing of chromosomes carrying genes with which zeste interacts influences the expression of these genes. Zeste binds to DNA and stimulates transcription from a nearby promoter.</text>
</comment>
<evidence type="ECO:0000256" key="2">
    <source>
        <dbReference type="ARBA" id="ARBA00016807"/>
    </source>
</evidence>
<gene>
    <name evidence="7" type="ORF">NQ314_014281</name>
</gene>